<dbReference type="EMBL" id="BMYZ01000003">
    <property type="protein sequence ID" value="GGY84919.1"/>
    <property type="molecule type" value="Genomic_DNA"/>
</dbReference>
<dbReference type="Proteomes" id="UP000619761">
    <property type="component" value="Unassembled WGS sequence"/>
</dbReference>
<organism evidence="1 2">
    <name type="scientific">Cellvibrio zantedeschiae</name>
    <dbReference type="NCBI Taxonomy" id="1237077"/>
    <lineage>
        <taxon>Bacteria</taxon>
        <taxon>Pseudomonadati</taxon>
        <taxon>Pseudomonadota</taxon>
        <taxon>Gammaproteobacteria</taxon>
        <taxon>Cellvibrionales</taxon>
        <taxon>Cellvibrionaceae</taxon>
        <taxon>Cellvibrio</taxon>
    </lineage>
</organism>
<comment type="caution">
    <text evidence="1">The sequence shown here is derived from an EMBL/GenBank/DDBJ whole genome shotgun (WGS) entry which is preliminary data.</text>
</comment>
<evidence type="ECO:0000313" key="2">
    <source>
        <dbReference type="Proteomes" id="UP000619761"/>
    </source>
</evidence>
<accession>A0ABQ3BD64</accession>
<keyword evidence="2" id="KW-1185">Reference proteome</keyword>
<reference evidence="2" key="1">
    <citation type="journal article" date="2019" name="Int. J. Syst. Evol. Microbiol.">
        <title>The Global Catalogue of Microorganisms (GCM) 10K type strain sequencing project: providing services to taxonomists for standard genome sequencing and annotation.</title>
        <authorList>
            <consortium name="The Broad Institute Genomics Platform"/>
            <consortium name="The Broad Institute Genome Sequencing Center for Infectious Disease"/>
            <person name="Wu L."/>
            <person name="Ma J."/>
        </authorList>
    </citation>
    <scope>NUCLEOTIDE SEQUENCE [LARGE SCALE GENOMIC DNA]</scope>
    <source>
        <strain evidence="2">KCTC 32239</strain>
    </source>
</reference>
<proteinExistence type="predicted"/>
<name>A0ABQ3BD64_9GAMM</name>
<evidence type="ECO:0000313" key="1">
    <source>
        <dbReference type="EMBL" id="GGY84919.1"/>
    </source>
</evidence>
<gene>
    <name evidence="1" type="ORF">GCM10011613_32490</name>
</gene>
<sequence>MRKIRLFELSPSSIFDGEDLPRDSEFANVSAKLISADEDKIKALVAEEINKQKAIMVTNFERELEKERSKLLMRSNAEIDKQKAITETLEGLVSGIGSELSAKLVNEVSDLKEIVVSLVMESLFKISSKELIKQAIAKDIAELLIEKITAEGVVSLNVSASDHKLLEALPSYSSIKPFLHIDKNLSAGQVLLEDCGSFYKVGISDRLDALRKAFTIALDNKNEL</sequence>
<evidence type="ECO:0008006" key="3">
    <source>
        <dbReference type="Google" id="ProtNLM"/>
    </source>
</evidence>
<protein>
    <recommendedName>
        <fullName evidence="3">Flagellar assembly protein FliH/Type III secretion system HrpE domain-containing protein</fullName>
    </recommendedName>
</protein>
<dbReference type="RefSeq" id="WP_189420491.1">
    <property type="nucleotide sequence ID" value="NZ_BMYZ01000003.1"/>
</dbReference>